<dbReference type="AlphaFoldDB" id="A0A7U2F174"/>
<feature type="compositionally biased region" description="Polar residues" evidence="1">
    <location>
        <begin position="170"/>
        <end position="179"/>
    </location>
</feature>
<keyword evidence="2" id="KW-0812">Transmembrane</keyword>
<dbReference type="EMBL" id="CP069028">
    <property type="protein sequence ID" value="QRC96864.1"/>
    <property type="molecule type" value="Genomic_DNA"/>
</dbReference>
<keyword evidence="4" id="KW-1185">Reference proteome</keyword>
<organism evidence="3 4">
    <name type="scientific">Phaeosphaeria nodorum (strain SN15 / ATCC MYA-4574 / FGSC 10173)</name>
    <name type="common">Glume blotch fungus</name>
    <name type="synonym">Parastagonospora nodorum</name>
    <dbReference type="NCBI Taxonomy" id="321614"/>
    <lineage>
        <taxon>Eukaryota</taxon>
        <taxon>Fungi</taxon>
        <taxon>Dikarya</taxon>
        <taxon>Ascomycota</taxon>
        <taxon>Pezizomycotina</taxon>
        <taxon>Dothideomycetes</taxon>
        <taxon>Pleosporomycetidae</taxon>
        <taxon>Pleosporales</taxon>
        <taxon>Pleosporineae</taxon>
        <taxon>Phaeosphaeriaceae</taxon>
        <taxon>Parastagonospora</taxon>
    </lineage>
</organism>
<dbReference type="RefSeq" id="XP_001792380.1">
    <property type="nucleotide sequence ID" value="XM_001792328.1"/>
</dbReference>
<protein>
    <submittedName>
        <fullName evidence="3">Uncharacterized protein</fullName>
    </submittedName>
</protein>
<gene>
    <name evidence="3" type="ORF">JI435_017490</name>
</gene>
<dbReference type="VEuPathDB" id="FungiDB:JI435_017490"/>
<evidence type="ECO:0000313" key="4">
    <source>
        <dbReference type="Proteomes" id="UP000663193"/>
    </source>
</evidence>
<evidence type="ECO:0000313" key="3">
    <source>
        <dbReference type="EMBL" id="QRC96864.1"/>
    </source>
</evidence>
<dbReference type="Proteomes" id="UP000663193">
    <property type="component" value="Chromosome 6"/>
</dbReference>
<dbReference type="OrthoDB" id="3800613at2759"/>
<evidence type="ECO:0000256" key="2">
    <source>
        <dbReference type="SAM" id="Phobius"/>
    </source>
</evidence>
<keyword evidence="2" id="KW-0472">Membrane</keyword>
<sequence>MPRHRELIWIETVIAEAFDNLGTIASRPIRNTPFEHWLLDREGQIGTFFFTLIAGSLVWLIFLEYSLRNSSKLAALAASARRAEADAEVDTDDHIAHDDNTSSPSSTGDMPIMKKLAPPGHLPTNAQLNISPFQLSRNLADPPTLAYPTLPKFNETPEDYDFCANDDEASPSSQPQGRNFTRIATEAPTSFGSLRERGMLDRDGTPTRKYRLHQLLGEDGA</sequence>
<reference evidence="4" key="1">
    <citation type="journal article" date="2021" name="BMC Genomics">
        <title>Chromosome-level genome assembly and manually-curated proteome of model necrotroph Parastagonospora nodorum Sn15 reveals a genome-wide trove of candidate effector homologs, and redundancy of virulence-related functions within an accessory chromosome.</title>
        <authorList>
            <person name="Bertazzoni S."/>
            <person name="Jones D.A.B."/>
            <person name="Phan H.T."/>
            <person name="Tan K.-C."/>
            <person name="Hane J.K."/>
        </authorList>
    </citation>
    <scope>NUCLEOTIDE SEQUENCE [LARGE SCALE GENOMIC DNA]</scope>
    <source>
        <strain evidence="4">SN15 / ATCC MYA-4574 / FGSC 10173)</strain>
    </source>
</reference>
<feature type="compositionally biased region" description="Basic and acidic residues" evidence="1">
    <location>
        <begin position="194"/>
        <end position="206"/>
    </location>
</feature>
<keyword evidence="2" id="KW-1133">Transmembrane helix</keyword>
<dbReference type="KEGG" id="pno:SNOG_01749"/>
<feature type="region of interest" description="Disordered" evidence="1">
    <location>
        <begin position="157"/>
        <end position="221"/>
    </location>
</feature>
<feature type="region of interest" description="Disordered" evidence="1">
    <location>
        <begin position="88"/>
        <end position="125"/>
    </location>
</feature>
<feature type="transmembrane region" description="Helical" evidence="2">
    <location>
        <begin position="45"/>
        <end position="63"/>
    </location>
</feature>
<accession>A0A7U2F174</accession>
<evidence type="ECO:0000256" key="1">
    <source>
        <dbReference type="SAM" id="MobiDB-lite"/>
    </source>
</evidence>
<feature type="compositionally biased region" description="Acidic residues" evidence="1">
    <location>
        <begin position="157"/>
        <end position="169"/>
    </location>
</feature>
<name>A0A7U2F174_PHANO</name>
<proteinExistence type="predicted"/>